<evidence type="ECO:0000313" key="2">
    <source>
        <dbReference type="Proteomes" id="UP000001519"/>
    </source>
</evidence>
<dbReference type="PANTHER" id="PTHR11237">
    <property type="entry name" value="COENZYME Q10 BIOSYNTHESIS PROTEIN 7"/>
    <property type="match status" value="1"/>
</dbReference>
<dbReference type="PANTHER" id="PTHR11237:SF4">
    <property type="entry name" value="5-DEMETHOXYUBIQUINONE HYDROXYLASE, MITOCHONDRIAL"/>
    <property type="match status" value="1"/>
</dbReference>
<evidence type="ECO:0000313" key="1">
    <source>
        <dbReference type="Ensembl" id="ENSGGOP00000047407.1"/>
    </source>
</evidence>
<reference evidence="1 2" key="2">
    <citation type="journal article" date="2012" name="Nature">
        <title>Insights into hominid evolution from the gorilla genome sequence.</title>
        <authorList>
            <person name="Scally A."/>
            <person name="Dutheil J.Y."/>
            <person name="Hillier L.W."/>
            <person name="Jordan G.E."/>
            <person name="Goodhead I."/>
            <person name="Herrero J."/>
            <person name="Hobolth A."/>
            <person name="Lappalainen T."/>
            <person name="Mailund T."/>
            <person name="Marques-Bonet T."/>
            <person name="McCarthy S."/>
            <person name="Montgomery S.H."/>
            <person name="Schwalie P.C."/>
            <person name="Tang Y.A."/>
            <person name="Ward M.C."/>
            <person name="Xue Y."/>
            <person name="Yngvadottir B."/>
            <person name="Alkan C."/>
            <person name="Andersen L.N."/>
            <person name="Ayub Q."/>
            <person name="Ball E.V."/>
            <person name="Beal K."/>
            <person name="Bradley B.J."/>
            <person name="Chen Y."/>
            <person name="Clee C.M."/>
            <person name="Fitzgerald S."/>
            <person name="Graves T.A."/>
            <person name="Gu Y."/>
            <person name="Heath P."/>
            <person name="Heger A."/>
            <person name="Karakoc E."/>
            <person name="Kolb-Kokocinski A."/>
            <person name="Laird G.K."/>
            <person name="Lunter G."/>
            <person name="Meader S."/>
            <person name="Mort M."/>
            <person name="Mullikin J.C."/>
            <person name="Munch K."/>
            <person name="O'Connor T.D."/>
            <person name="Phillips A.D."/>
            <person name="Prado-Martinez J."/>
            <person name="Rogers A.S."/>
            <person name="Sajjadian S."/>
            <person name="Schmidt D."/>
            <person name="Shaw K."/>
            <person name="Simpson J.T."/>
            <person name="Stenson P.D."/>
            <person name="Turner D.J."/>
            <person name="Vigilant L."/>
            <person name="Vilella A.J."/>
            <person name="Whitener W."/>
            <person name="Zhu B."/>
            <person name="Cooper D.N."/>
            <person name="de Jong P."/>
            <person name="Dermitzakis E.T."/>
            <person name="Eichler E.E."/>
            <person name="Flicek P."/>
            <person name="Goldman N."/>
            <person name="Mundy N.I."/>
            <person name="Ning Z."/>
            <person name="Odom D.T."/>
            <person name="Ponting C.P."/>
            <person name="Quail M.A."/>
            <person name="Ryder O.A."/>
            <person name="Searle S.M."/>
            <person name="Warren W.C."/>
            <person name="Wilson R.K."/>
            <person name="Schierup M.H."/>
            <person name="Rogers J."/>
            <person name="Tyler-Smith C."/>
            <person name="Durbin R."/>
        </authorList>
    </citation>
    <scope>NUCLEOTIDE SEQUENCE [LARGE SCALE GENOMIC DNA]</scope>
</reference>
<reference evidence="1" key="4">
    <citation type="submission" date="2025-09" db="UniProtKB">
        <authorList>
            <consortium name="Ensembl"/>
        </authorList>
    </citation>
    <scope>IDENTIFICATION</scope>
</reference>
<dbReference type="GO" id="GO:0006744">
    <property type="term" value="P:ubiquinone biosynthetic process"/>
    <property type="evidence" value="ECO:0007669"/>
    <property type="project" value="InterPro"/>
</dbReference>
<dbReference type="Bgee" id="ENSGGOG00000002674">
    <property type="expression patterns" value="Expressed in testis and 5 other cell types or tissues"/>
</dbReference>
<dbReference type="EMBL" id="CABD030099542">
    <property type="status" value="NOT_ANNOTATED_CDS"/>
    <property type="molecule type" value="Genomic_DNA"/>
</dbReference>
<keyword evidence="2" id="KW-1185">Reference proteome</keyword>
<accession>A0A2I2ZJF8</accession>
<organism evidence="1 2">
    <name type="scientific">Gorilla gorilla gorilla</name>
    <name type="common">Western lowland gorilla</name>
    <dbReference type="NCBI Taxonomy" id="9595"/>
    <lineage>
        <taxon>Eukaryota</taxon>
        <taxon>Metazoa</taxon>
        <taxon>Chordata</taxon>
        <taxon>Craniata</taxon>
        <taxon>Vertebrata</taxon>
        <taxon>Euteleostomi</taxon>
        <taxon>Mammalia</taxon>
        <taxon>Eutheria</taxon>
        <taxon>Euarchontoglires</taxon>
        <taxon>Primates</taxon>
        <taxon>Haplorrhini</taxon>
        <taxon>Catarrhini</taxon>
        <taxon>Hominidae</taxon>
        <taxon>Gorilla</taxon>
    </lineage>
</organism>
<dbReference type="GO" id="GO:0004497">
    <property type="term" value="F:monooxygenase activity"/>
    <property type="evidence" value="ECO:0007669"/>
    <property type="project" value="InterPro"/>
</dbReference>
<dbReference type="Ensembl" id="ENSGGOT00000045970.1">
    <property type="protein sequence ID" value="ENSGGOP00000047407.1"/>
    <property type="gene ID" value="ENSGGOG00000002674.3"/>
</dbReference>
<reference evidence="2" key="1">
    <citation type="submission" date="2011-05" db="EMBL/GenBank/DDBJ databases">
        <title>Insights into the evolution of the great apes provided by the gorilla genome.</title>
        <authorList>
            <person name="Scally A."/>
        </authorList>
    </citation>
    <scope>NUCLEOTIDE SEQUENCE [LARGE SCALE GENOMIC DNA]</scope>
</reference>
<dbReference type="Proteomes" id="UP000001519">
    <property type="component" value="Chromosome 16"/>
</dbReference>
<protein>
    <submittedName>
        <fullName evidence="1">Coenzyme Q7, hydroxylase</fullName>
    </submittedName>
</protein>
<dbReference type="GeneTree" id="ENSGT00390000014520"/>
<reference evidence="1" key="3">
    <citation type="submission" date="2025-08" db="UniProtKB">
        <authorList>
            <consortium name="Ensembl"/>
        </authorList>
    </citation>
    <scope>IDENTIFICATION</scope>
</reference>
<name>A0A2I2ZJF8_GORGO</name>
<dbReference type="AlphaFoldDB" id="A0A2I2ZJF8"/>
<dbReference type="Pfam" id="PF03232">
    <property type="entry name" value="COQ7"/>
    <property type="match status" value="1"/>
</dbReference>
<sequence>MSCAGVAAAPCLWRLRPGARRSLSAYGRRISVRFRSSGMTLDNINRAAVDRIIRVDHAGEYGANRIYAGQMAVLGRTSVGPVIQGRGPPCLGRKVPWPAPWRWKRA</sequence>
<dbReference type="InterPro" id="IPR011566">
    <property type="entry name" value="Ubq_synth_Coq7"/>
</dbReference>
<proteinExistence type="predicted"/>
<gene>
    <name evidence="1" type="primary">COQ7</name>
</gene>